<dbReference type="OrthoDB" id="377733at2759"/>
<evidence type="ECO:0000313" key="3">
    <source>
        <dbReference type="EMBL" id="KNC73321.1"/>
    </source>
</evidence>
<sequence>MSALMKRLTKSKTSKQNDPSNTNPTMSDDDTDSINMEDLEEEEDITDERVIKLNNETFMDEQGFPLNRVRTTKYTILTFLPINLFEQFHRYVHMC</sequence>
<dbReference type="EMBL" id="KQ245775">
    <property type="protein sequence ID" value="KNC73321.1"/>
    <property type="molecule type" value="Genomic_DNA"/>
</dbReference>
<feature type="non-terminal residue" evidence="3">
    <location>
        <position position="95"/>
    </location>
</feature>
<dbReference type="GeneID" id="25914625"/>
<evidence type="ECO:0000313" key="4">
    <source>
        <dbReference type="Proteomes" id="UP000054560"/>
    </source>
</evidence>
<feature type="region of interest" description="Disordered" evidence="1">
    <location>
        <begin position="1"/>
        <end position="44"/>
    </location>
</feature>
<protein>
    <recommendedName>
        <fullName evidence="2">P-type ATPase N-terminal domain-containing protein</fullName>
    </recommendedName>
</protein>
<feature type="compositionally biased region" description="Acidic residues" evidence="1">
    <location>
        <begin position="27"/>
        <end position="44"/>
    </location>
</feature>
<feature type="compositionally biased region" description="Polar residues" evidence="1">
    <location>
        <begin position="14"/>
        <end position="26"/>
    </location>
</feature>
<keyword evidence="4" id="KW-1185">Reference proteome</keyword>
<evidence type="ECO:0000259" key="2">
    <source>
        <dbReference type="Pfam" id="PF16209"/>
    </source>
</evidence>
<organism evidence="3 4">
    <name type="scientific">Sphaeroforma arctica JP610</name>
    <dbReference type="NCBI Taxonomy" id="667725"/>
    <lineage>
        <taxon>Eukaryota</taxon>
        <taxon>Ichthyosporea</taxon>
        <taxon>Ichthyophonida</taxon>
        <taxon>Sphaeroforma</taxon>
    </lineage>
</organism>
<evidence type="ECO:0000256" key="1">
    <source>
        <dbReference type="SAM" id="MobiDB-lite"/>
    </source>
</evidence>
<accession>A0A0L0F9W0</accession>
<dbReference type="RefSeq" id="XP_014147223.1">
    <property type="nucleotide sequence ID" value="XM_014291748.1"/>
</dbReference>
<gene>
    <name evidence="3" type="ORF">SARC_14121</name>
</gene>
<dbReference type="InterPro" id="IPR032631">
    <property type="entry name" value="P-type_ATPase_N"/>
</dbReference>
<name>A0A0L0F9W0_9EUKA</name>
<reference evidence="3 4" key="1">
    <citation type="submission" date="2011-02" db="EMBL/GenBank/DDBJ databases">
        <title>The Genome Sequence of Sphaeroforma arctica JP610.</title>
        <authorList>
            <consortium name="The Broad Institute Genome Sequencing Platform"/>
            <person name="Russ C."/>
            <person name="Cuomo C."/>
            <person name="Young S.K."/>
            <person name="Zeng Q."/>
            <person name="Gargeya S."/>
            <person name="Alvarado L."/>
            <person name="Berlin A."/>
            <person name="Chapman S.B."/>
            <person name="Chen Z."/>
            <person name="Freedman E."/>
            <person name="Gellesch M."/>
            <person name="Goldberg J."/>
            <person name="Griggs A."/>
            <person name="Gujja S."/>
            <person name="Heilman E."/>
            <person name="Heiman D."/>
            <person name="Howarth C."/>
            <person name="Mehta T."/>
            <person name="Neiman D."/>
            <person name="Pearson M."/>
            <person name="Roberts A."/>
            <person name="Saif S."/>
            <person name="Shea T."/>
            <person name="Shenoy N."/>
            <person name="Sisk P."/>
            <person name="Stolte C."/>
            <person name="Sykes S."/>
            <person name="White J."/>
            <person name="Yandava C."/>
            <person name="Burger G."/>
            <person name="Gray M.W."/>
            <person name="Holland P.W.H."/>
            <person name="King N."/>
            <person name="Lang F.B.F."/>
            <person name="Roger A.J."/>
            <person name="Ruiz-Trillo I."/>
            <person name="Haas B."/>
            <person name="Nusbaum C."/>
            <person name="Birren B."/>
        </authorList>
    </citation>
    <scope>NUCLEOTIDE SEQUENCE [LARGE SCALE GENOMIC DNA]</scope>
    <source>
        <strain evidence="3 4">JP610</strain>
    </source>
</reference>
<proteinExistence type="predicted"/>
<dbReference type="AlphaFoldDB" id="A0A0L0F9W0"/>
<dbReference type="Proteomes" id="UP000054560">
    <property type="component" value="Unassembled WGS sequence"/>
</dbReference>
<feature type="domain" description="P-type ATPase N-terminal" evidence="2">
    <location>
        <begin position="51"/>
        <end position="92"/>
    </location>
</feature>
<dbReference type="STRING" id="667725.A0A0L0F9W0"/>
<dbReference type="Pfam" id="PF16209">
    <property type="entry name" value="PhoLip_ATPase_N"/>
    <property type="match status" value="1"/>
</dbReference>